<protein>
    <submittedName>
        <fullName evidence="3">Uncharacterized protein</fullName>
    </submittedName>
</protein>
<dbReference type="InterPro" id="IPR005502">
    <property type="entry name" value="Ribosyl_crysJ1"/>
</dbReference>
<evidence type="ECO:0000313" key="3">
    <source>
        <dbReference type="Ensembl" id="ENSDCDP00010041441.1"/>
    </source>
</evidence>
<comment type="similarity">
    <text evidence="1">Belongs to the ADP-ribosylglycohydrolase family.</text>
</comment>
<accession>A0AAY4DB82</accession>
<reference evidence="3" key="2">
    <citation type="submission" date="2025-08" db="UniProtKB">
        <authorList>
            <consortium name="Ensembl"/>
        </authorList>
    </citation>
    <scope>IDENTIFICATION</scope>
</reference>
<dbReference type="GeneTree" id="ENSGT00400000023530"/>
<dbReference type="Pfam" id="PF03747">
    <property type="entry name" value="ADP_ribosyl_GH"/>
    <property type="match status" value="1"/>
</dbReference>
<dbReference type="InterPro" id="IPR050792">
    <property type="entry name" value="ADP-ribosylglycohydrolase"/>
</dbReference>
<dbReference type="Ensembl" id="ENSDCDT00010051421.1">
    <property type="protein sequence ID" value="ENSDCDP00010041441.1"/>
    <property type="gene ID" value="ENSDCDG00010026296.1"/>
</dbReference>
<feature type="binding site" evidence="2">
    <location>
        <position position="320"/>
    </location>
    <ligand>
        <name>Mg(2+)</name>
        <dbReference type="ChEBI" id="CHEBI:18420"/>
        <label>1</label>
    </ligand>
</feature>
<evidence type="ECO:0000313" key="4">
    <source>
        <dbReference type="Proteomes" id="UP000694580"/>
    </source>
</evidence>
<reference evidence="3 4" key="1">
    <citation type="submission" date="2020-06" db="EMBL/GenBank/DDBJ databases">
        <authorList>
            <consortium name="Wellcome Sanger Institute Data Sharing"/>
        </authorList>
    </citation>
    <scope>NUCLEOTIDE SEQUENCE [LARGE SCALE GENOMIC DNA]</scope>
</reference>
<dbReference type="Gene3D" id="1.10.4080.10">
    <property type="entry name" value="ADP-ribosylation/Crystallin J1"/>
    <property type="match status" value="1"/>
</dbReference>
<dbReference type="Proteomes" id="UP000694580">
    <property type="component" value="Chromosome 2"/>
</dbReference>
<evidence type="ECO:0000256" key="2">
    <source>
        <dbReference type="PIRSR" id="PIRSR605502-1"/>
    </source>
</evidence>
<keyword evidence="4" id="KW-1185">Reference proteome</keyword>
<gene>
    <name evidence="3" type="primary">selenoj</name>
</gene>
<organism evidence="3 4">
    <name type="scientific">Denticeps clupeoides</name>
    <name type="common">denticle herring</name>
    <dbReference type="NCBI Taxonomy" id="299321"/>
    <lineage>
        <taxon>Eukaryota</taxon>
        <taxon>Metazoa</taxon>
        <taxon>Chordata</taxon>
        <taxon>Craniata</taxon>
        <taxon>Vertebrata</taxon>
        <taxon>Euteleostomi</taxon>
        <taxon>Actinopterygii</taxon>
        <taxon>Neopterygii</taxon>
        <taxon>Teleostei</taxon>
        <taxon>Clupei</taxon>
        <taxon>Clupeiformes</taxon>
        <taxon>Denticipitoidei</taxon>
        <taxon>Denticipitidae</taxon>
        <taxon>Denticeps</taxon>
    </lineage>
</organism>
<dbReference type="PANTHER" id="PTHR16222:SF17">
    <property type="entry name" value="SELENOPROTEIN J"/>
    <property type="match status" value="1"/>
</dbReference>
<dbReference type="GO" id="GO:0046872">
    <property type="term" value="F:metal ion binding"/>
    <property type="evidence" value="ECO:0007669"/>
    <property type="project" value="UniProtKB-KW"/>
</dbReference>
<reference evidence="3" key="3">
    <citation type="submission" date="2025-09" db="UniProtKB">
        <authorList>
            <consortium name="Ensembl"/>
        </authorList>
    </citation>
    <scope>IDENTIFICATION</scope>
</reference>
<comment type="cofactor">
    <cofactor evidence="2">
        <name>Mg(2+)</name>
        <dbReference type="ChEBI" id="CHEBI:18420"/>
    </cofactor>
    <text evidence="2">Binds 2 magnesium ions per subunit.</text>
</comment>
<evidence type="ECO:0000256" key="1">
    <source>
        <dbReference type="ARBA" id="ARBA00010702"/>
    </source>
</evidence>
<keyword evidence="2" id="KW-0460">Magnesium</keyword>
<keyword evidence="2" id="KW-0479">Metal-binding</keyword>
<dbReference type="PANTHER" id="PTHR16222">
    <property type="entry name" value="ADP-RIBOSYLGLYCOHYDROLASE"/>
    <property type="match status" value="1"/>
</dbReference>
<name>A0AAY4DB82_9TELE</name>
<dbReference type="AlphaFoldDB" id="A0AAY4DB82"/>
<proteinExistence type="inferred from homology"/>
<dbReference type="SUPFAM" id="SSF101478">
    <property type="entry name" value="ADP-ribosylglycohydrolase"/>
    <property type="match status" value="1"/>
</dbReference>
<dbReference type="InterPro" id="IPR036705">
    <property type="entry name" value="Ribosyl_crysJ1_sf"/>
</dbReference>
<sequence length="365" mass="40401">MNKPGGQTHFLSQRISLQLRCLSATHRRSCDMAQPLHWNYNLEKLKALLDKTEPCPEFRPQSANPFYLRQTGKQSCYGDQAFVLLDSLCECGGLDIEDLTKRTYKSFGPGSDYDLPVNDPYRPKDGPRPSLPIPGPWRNASLKAFIRNVDSGKAETGCNVDNQIDGVTRLAPIVALYAGRPEMLARVEDALRVTQNNDMCVAVTLAAARFLEHYILNGPDPKALDSVLHQLSDPNRQNPQDLDNAVIAHIHQVCNRYQTPHIEVFVVFLVFAYGAVHTFLPFPLQGLPGAFQAALHGVLTSSQLDEAVRATMRCGGCTCSRSSFIGACLGAQMGLEGVPESWKSRTLRYPLLLQMATKVTSLREC</sequence>